<evidence type="ECO:0000256" key="3">
    <source>
        <dbReference type="ARBA" id="ARBA00022729"/>
    </source>
</evidence>
<gene>
    <name evidence="5" type="ORF">DEM34_14495</name>
</gene>
<dbReference type="GO" id="GO:0015846">
    <property type="term" value="P:polyamine transport"/>
    <property type="evidence" value="ECO:0007669"/>
    <property type="project" value="InterPro"/>
</dbReference>
<organism evidence="5 6">
    <name type="scientific">Sediminicurvatus halobius</name>
    <dbReference type="NCBI Taxonomy" id="2182432"/>
    <lineage>
        <taxon>Bacteria</taxon>
        <taxon>Pseudomonadati</taxon>
        <taxon>Pseudomonadota</taxon>
        <taxon>Gammaproteobacteria</taxon>
        <taxon>Chromatiales</taxon>
        <taxon>Ectothiorhodospiraceae</taxon>
        <taxon>Sediminicurvatus</taxon>
    </lineage>
</organism>
<dbReference type="PROSITE" id="PS51318">
    <property type="entry name" value="TAT"/>
    <property type="match status" value="1"/>
</dbReference>
<dbReference type="Proteomes" id="UP000245474">
    <property type="component" value="Unassembled WGS sequence"/>
</dbReference>
<keyword evidence="6" id="KW-1185">Reference proteome</keyword>
<evidence type="ECO:0000256" key="1">
    <source>
        <dbReference type="ARBA" id="ARBA00004418"/>
    </source>
</evidence>
<dbReference type="PANTHER" id="PTHR30222:SF17">
    <property type="entry name" value="SPERMIDINE_PUTRESCINE-BINDING PERIPLASMIC PROTEIN"/>
    <property type="match status" value="1"/>
</dbReference>
<dbReference type="Pfam" id="PF10518">
    <property type="entry name" value="TAT_signal"/>
    <property type="match status" value="1"/>
</dbReference>
<dbReference type="CDD" id="cd13590">
    <property type="entry name" value="PBP2_PotD_PotF_like"/>
    <property type="match status" value="1"/>
</dbReference>
<evidence type="ECO:0000313" key="5">
    <source>
        <dbReference type="EMBL" id="PWG61816.1"/>
    </source>
</evidence>
<dbReference type="InterPro" id="IPR019546">
    <property type="entry name" value="TAT_signal_bac_arc"/>
</dbReference>
<comment type="subcellular location">
    <subcellularLocation>
        <location evidence="1">Periplasm</location>
    </subcellularLocation>
</comment>
<dbReference type="GO" id="GO:0042597">
    <property type="term" value="C:periplasmic space"/>
    <property type="evidence" value="ECO:0007669"/>
    <property type="project" value="UniProtKB-SubCell"/>
</dbReference>
<dbReference type="PANTHER" id="PTHR30222">
    <property type="entry name" value="SPERMIDINE/PUTRESCINE-BINDING PERIPLASMIC PROTEIN"/>
    <property type="match status" value="1"/>
</dbReference>
<evidence type="ECO:0000313" key="6">
    <source>
        <dbReference type="Proteomes" id="UP000245474"/>
    </source>
</evidence>
<proteinExistence type="predicted"/>
<comment type="caution">
    <text evidence="5">The sequence shown here is derived from an EMBL/GenBank/DDBJ whole genome shotgun (WGS) entry which is preliminary data.</text>
</comment>
<evidence type="ECO:0000256" key="2">
    <source>
        <dbReference type="ARBA" id="ARBA00022448"/>
    </source>
</evidence>
<dbReference type="AlphaFoldDB" id="A0A2U2MXZ3"/>
<dbReference type="InterPro" id="IPR006059">
    <property type="entry name" value="SBP"/>
</dbReference>
<sequence>MYNDTSHNPHTSGVSRRRFLQWGLAAGAAAMLPPGIARARNELTLLSWYGHAEPEVVGAFEERFNVRVRSKYYVGGDQMLALLAQSPPGTYDVILTDAEFVQQLRVAGYIQTLQPSDYPFDDYFPEFQQYPAHWHDGDLYSVMLRFGYLGLSYNRDVLSEQEASSYGVMWADKLKGLVGHFDWYLPNYGCISLLEGNRSPFDISDAAWRAVHERTMSLKPQVAGFFDYGGVLASLRSGQVAAVPGIGDWITGVLQRDGANVTTAIPEEGGLQWTESLSIARGARNPELAKRFIQYMTSPEGQVRSATMRAYPALLPTRTGWQELNRVNPEEARRQGMVFDGRNALSLLREGRITPRRLPVQQSIETWNEAWSEYKNA</sequence>
<name>A0A2U2MXZ3_9GAMM</name>
<keyword evidence="3" id="KW-0732">Signal</keyword>
<reference evidence="5 6" key="1">
    <citation type="submission" date="2018-05" db="EMBL/GenBank/DDBJ databases">
        <title>Spiribacter halobius sp. nov., a moderately halophilic bacterium isolated from marine solar saltern.</title>
        <authorList>
            <person name="Zheng W.-S."/>
            <person name="Lu D.-C."/>
            <person name="Du Z.-J."/>
        </authorList>
    </citation>
    <scope>NUCLEOTIDE SEQUENCE [LARGE SCALE GENOMIC DNA]</scope>
    <source>
        <strain evidence="5 6">E85</strain>
    </source>
</reference>
<dbReference type="SUPFAM" id="SSF53850">
    <property type="entry name" value="Periplasmic binding protein-like II"/>
    <property type="match status" value="1"/>
</dbReference>
<dbReference type="PRINTS" id="PR00909">
    <property type="entry name" value="SPERMDNBNDNG"/>
</dbReference>
<keyword evidence="4" id="KW-0574">Periplasm</keyword>
<protein>
    <submittedName>
        <fullName evidence="5">ABC transporter substrate-binding protein</fullName>
    </submittedName>
</protein>
<dbReference type="EMBL" id="QFFI01000026">
    <property type="protein sequence ID" value="PWG61816.1"/>
    <property type="molecule type" value="Genomic_DNA"/>
</dbReference>
<dbReference type="Gene3D" id="3.40.190.10">
    <property type="entry name" value="Periplasmic binding protein-like II"/>
    <property type="match status" value="2"/>
</dbReference>
<dbReference type="GO" id="GO:0019808">
    <property type="term" value="F:polyamine binding"/>
    <property type="evidence" value="ECO:0007669"/>
    <property type="project" value="InterPro"/>
</dbReference>
<keyword evidence="2" id="KW-0813">Transport</keyword>
<accession>A0A2U2MXZ3</accession>
<evidence type="ECO:0000256" key="4">
    <source>
        <dbReference type="ARBA" id="ARBA00022764"/>
    </source>
</evidence>
<dbReference type="OrthoDB" id="9769319at2"/>
<dbReference type="Pfam" id="PF13416">
    <property type="entry name" value="SBP_bac_8"/>
    <property type="match status" value="1"/>
</dbReference>
<dbReference type="RefSeq" id="WP_109679548.1">
    <property type="nucleotide sequence ID" value="NZ_CP086615.1"/>
</dbReference>
<dbReference type="InterPro" id="IPR001188">
    <property type="entry name" value="Sperm_putr-bd"/>
</dbReference>
<dbReference type="InterPro" id="IPR006311">
    <property type="entry name" value="TAT_signal"/>
</dbReference>